<dbReference type="InterPro" id="IPR010918">
    <property type="entry name" value="PurM-like_C_dom"/>
</dbReference>
<sequence length="338" mass="35279">MKADAIISLDHGSGGLASQNLISGLFLKYLTSPQLRDLEDCAVLGEYAGRIAFSTDSYVVDPLFFPGGDIGALAVHGTINDLAMRGARPIALSLALIIEEGFPVTDLERIIASVGRCSEQAGVAVVTGDTKVVPRGKADGLFINTTGIGIASHRHDISGKKGLPGDAVILSGTLADHGITIMSRQAGIDIGGDIASDTQPLHRLVGAVLEGDAGLVHVLRDPTRGGLATSLCEIAWASGVSITIEEDRLPIRPAVNTACEMIGLDPLYLANEGKCIILCDQDGAEDILQLIRRLPEGRDAALIGWVGEGSSGRVSLTTRIGGSRLLEPLTGQPLPRIC</sequence>
<dbReference type="InterPro" id="IPR036921">
    <property type="entry name" value="PurM-like_N_sf"/>
</dbReference>
<dbReference type="Gene3D" id="3.30.1330.10">
    <property type="entry name" value="PurM-like, N-terminal domain"/>
    <property type="match status" value="1"/>
</dbReference>
<gene>
    <name evidence="4" type="ordered locus">Despr_1749</name>
</gene>
<evidence type="ECO:0000259" key="3">
    <source>
        <dbReference type="Pfam" id="PF02769"/>
    </source>
</evidence>
<feature type="domain" description="PurM-like N-terminal" evidence="2">
    <location>
        <begin position="39"/>
        <end position="151"/>
    </location>
</feature>
<dbReference type="InterPro" id="IPR011854">
    <property type="entry name" value="HypE"/>
</dbReference>
<comment type="similarity">
    <text evidence="1">Belongs to the HypE family.</text>
</comment>
<dbReference type="SUPFAM" id="SSF55326">
    <property type="entry name" value="PurM N-terminal domain-like"/>
    <property type="match status" value="1"/>
</dbReference>
<feature type="domain" description="PurM-like C-terminal" evidence="3">
    <location>
        <begin position="164"/>
        <end position="315"/>
    </location>
</feature>
<proteinExistence type="inferred from homology"/>
<organism evidence="4 5">
    <name type="scientific">Desulfobulbus propionicus (strain ATCC 33891 / DSM 2032 / VKM B-1956 / 1pr3)</name>
    <dbReference type="NCBI Taxonomy" id="577650"/>
    <lineage>
        <taxon>Bacteria</taxon>
        <taxon>Pseudomonadati</taxon>
        <taxon>Thermodesulfobacteriota</taxon>
        <taxon>Desulfobulbia</taxon>
        <taxon>Desulfobulbales</taxon>
        <taxon>Desulfobulbaceae</taxon>
        <taxon>Desulfobulbus</taxon>
    </lineage>
</organism>
<dbReference type="KEGG" id="dpr:Despr_1749"/>
<dbReference type="Gene3D" id="3.90.650.10">
    <property type="entry name" value="PurM-like C-terminal domain"/>
    <property type="match status" value="1"/>
</dbReference>
<dbReference type="AlphaFoldDB" id="A0A7U3YM45"/>
<evidence type="ECO:0000256" key="1">
    <source>
        <dbReference type="ARBA" id="ARBA00006243"/>
    </source>
</evidence>
<dbReference type="NCBIfam" id="TIGR02124">
    <property type="entry name" value="hypE"/>
    <property type="match status" value="1"/>
</dbReference>
<dbReference type="Proteomes" id="UP000006365">
    <property type="component" value="Chromosome"/>
</dbReference>
<evidence type="ECO:0000313" key="5">
    <source>
        <dbReference type="Proteomes" id="UP000006365"/>
    </source>
</evidence>
<dbReference type="PIRSF" id="PIRSF005644">
    <property type="entry name" value="Hdrgns_mtr_HypE"/>
    <property type="match status" value="1"/>
</dbReference>
<dbReference type="EMBL" id="CP002364">
    <property type="protein sequence ID" value="ADW17899.1"/>
    <property type="molecule type" value="Genomic_DNA"/>
</dbReference>
<dbReference type="RefSeq" id="WP_015724440.1">
    <property type="nucleotide sequence ID" value="NC_014972.1"/>
</dbReference>
<dbReference type="Pfam" id="PF02769">
    <property type="entry name" value="AIRS_C"/>
    <property type="match status" value="1"/>
</dbReference>
<dbReference type="InterPro" id="IPR016188">
    <property type="entry name" value="PurM-like_N"/>
</dbReference>
<dbReference type="PANTHER" id="PTHR30303">
    <property type="entry name" value="HYDROGENASE ISOENZYMES FORMATION PROTEIN HYPE"/>
    <property type="match status" value="1"/>
</dbReference>
<evidence type="ECO:0000313" key="4">
    <source>
        <dbReference type="EMBL" id="ADW17899.1"/>
    </source>
</evidence>
<keyword evidence="5" id="KW-1185">Reference proteome</keyword>
<accession>A0A7U3YM45</accession>
<protein>
    <submittedName>
        <fullName evidence="4">Hydrogenase expression/formation protein HypE</fullName>
    </submittedName>
</protein>
<dbReference type="InterPro" id="IPR036676">
    <property type="entry name" value="PurM-like_C_sf"/>
</dbReference>
<dbReference type="Pfam" id="PF00586">
    <property type="entry name" value="AIRS"/>
    <property type="match status" value="1"/>
</dbReference>
<reference evidence="4 5" key="1">
    <citation type="journal article" date="2011" name="Stand. Genomic Sci.">
        <title>Complete genome sequence of Desulfobulbus propionicus type strain (1pr3).</title>
        <authorList>
            <person name="Pagani I."/>
            <person name="Lapidus A."/>
            <person name="Nolan M."/>
            <person name="Lucas S."/>
            <person name="Hammon N."/>
            <person name="Deshpande S."/>
            <person name="Cheng J.F."/>
            <person name="Chertkov O."/>
            <person name="Davenport K."/>
            <person name="Tapia R."/>
            <person name="Han C."/>
            <person name="Goodwin L."/>
            <person name="Pitluck S."/>
            <person name="Liolios K."/>
            <person name="Mavromatis K."/>
            <person name="Ivanova N."/>
            <person name="Mikhailova N."/>
            <person name="Pati A."/>
            <person name="Chen A."/>
            <person name="Palaniappan K."/>
            <person name="Land M."/>
            <person name="Hauser L."/>
            <person name="Chang Y.J."/>
            <person name="Jeffries C.D."/>
            <person name="Detter J.C."/>
            <person name="Brambilla E."/>
            <person name="Kannan K.P."/>
            <person name="Djao O.D."/>
            <person name="Rohde M."/>
            <person name="Pukall R."/>
            <person name="Spring S."/>
            <person name="Goker M."/>
            <person name="Sikorski J."/>
            <person name="Woyke T."/>
            <person name="Bristow J."/>
            <person name="Eisen J.A."/>
            <person name="Markowitz V."/>
            <person name="Hugenholtz P."/>
            <person name="Kyrpides N.C."/>
            <person name="Klenk H.P."/>
        </authorList>
    </citation>
    <scope>NUCLEOTIDE SEQUENCE [LARGE SCALE GENOMIC DNA]</scope>
    <source>
        <strain evidence="5">ATCC 33891 / DSM 2032 / 1pr3</strain>
    </source>
</reference>
<name>A0A7U3YM45_DESPD</name>
<dbReference type="PANTHER" id="PTHR30303:SF0">
    <property type="entry name" value="CARBAMOYL DEHYDRATASE HYPE"/>
    <property type="match status" value="1"/>
</dbReference>
<dbReference type="CDD" id="cd02197">
    <property type="entry name" value="HypE"/>
    <property type="match status" value="1"/>
</dbReference>
<dbReference type="SUPFAM" id="SSF56042">
    <property type="entry name" value="PurM C-terminal domain-like"/>
    <property type="match status" value="1"/>
</dbReference>
<dbReference type="GO" id="GO:0051604">
    <property type="term" value="P:protein maturation"/>
    <property type="evidence" value="ECO:0007669"/>
    <property type="project" value="TreeGrafter"/>
</dbReference>
<evidence type="ECO:0000259" key="2">
    <source>
        <dbReference type="Pfam" id="PF00586"/>
    </source>
</evidence>